<evidence type="ECO:0000313" key="10">
    <source>
        <dbReference type="Proteomes" id="UP000300067"/>
    </source>
</evidence>
<dbReference type="InterPro" id="IPR037175">
    <property type="entry name" value="KFase_sf"/>
</dbReference>
<evidence type="ECO:0000256" key="4">
    <source>
        <dbReference type="ARBA" id="ARBA00022723"/>
    </source>
</evidence>
<evidence type="ECO:0000256" key="3">
    <source>
        <dbReference type="ARBA" id="ARBA00011738"/>
    </source>
</evidence>
<dbReference type="Proteomes" id="UP000467371">
    <property type="component" value="Chromosome"/>
</dbReference>
<dbReference type="SUPFAM" id="SSF102198">
    <property type="entry name" value="Putative cyclase"/>
    <property type="match status" value="1"/>
</dbReference>
<dbReference type="PANTHER" id="PTHR31118">
    <property type="entry name" value="CYCLASE-LIKE PROTEIN 2"/>
    <property type="match status" value="1"/>
</dbReference>
<evidence type="ECO:0000256" key="7">
    <source>
        <dbReference type="ARBA" id="ARBA00023079"/>
    </source>
</evidence>
<dbReference type="AlphaFoldDB" id="A0A4P8QZ09"/>
<evidence type="ECO:0000256" key="2">
    <source>
        <dbReference type="ARBA" id="ARBA00005023"/>
    </source>
</evidence>
<keyword evidence="6" id="KW-0862">Zinc</keyword>
<dbReference type="Proteomes" id="UP000300067">
    <property type="component" value="Chromosome"/>
</dbReference>
<name>A0A4P8QZ09_METMZ</name>
<dbReference type="EMBL" id="CP029709">
    <property type="protein sequence ID" value="QCR14969.1"/>
    <property type="molecule type" value="Genomic_DNA"/>
</dbReference>
<comment type="subunit">
    <text evidence="3">Homodimer.</text>
</comment>
<evidence type="ECO:0000256" key="6">
    <source>
        <dbReference type="ARBA" id="ARBA00022833"/>
    </source>
</evidence>
<reference evidence="9 11" key="2">
    <citation type="journal article" date="2020" name="Environ. Microbiol. Rep.">
        <title>Redox cycling of Fe(II) and Fe(III) in magnetite accelerates aceticlastic methanogenesis by Methanosarcina mazei.</title>
        <authorList>
            <person name="Wang H."/>
            <person name="Byrne J.M."/>
            <person name="Liu P."/>
            <person name="Liu J."/>
            <person name="Dong X."/>
            <person name="Lu Y."/>
        </authorList>
    </citation>
    <scope>NUCLEOTIDE SEQUENCE [LARGE SCALE GENOMIC DNA]</scope>
    <source>
        <strain evidence="11">zm-15</strain>
        <strain evidence="9">Zm-15</strain>
    </source>
</reference>
<dbReference type="InterPro" id="IPR007325">
    <property type="entry name" value="KFase/CYL"/>
</dbReference>
<comment type="cofactor">
    <cofactor evidence="1">
        <name>Zn(2+)</name>
        <dbReference type="ChEBI" id="CHEBI:29105"/>
    </cofactor>
</comment>
<dbReference type="GO" id="GO:0019441">
    <property type="term" value="P:L-tryptophan catabolic process to kynurenine"/>
    <property type="evidence" value="ECO:0007669"/>
    <property type="project" value="InterPro"/>
</dbReference>
<evidence type="ECO:0000256" key="1">
    <source>
        <dbReference type="ARBA" id="ARBA00001947"/>
    </source>
</evidence>
<keyword evidence="7" id="KW-0823">Tryptophan catabolism</keyword>
<dbReference type="PANTHER" id="PTHR31118:SF32">
    <property type="entry name" value="KYNURENINE FORMAMIDASE"/>
    <property type="match status" value="1"/>
</dbReference>
<organism evidence="8 10">
    <name type="scientific">Methanosarcina mazei</name>
    <name type="common">Methanosarcina frisia</name>
    <dbReference type="NCBI Taxonomy" id="2209"/>
    <lineage>
        <taxon>Archaea</taxon>
        <taxon>Methanobacteriati</taxon>
        <taxon>Methanobacteriota</taxon>
        <taxon>Stenosarchaea group</taxon>
        <taxon>Methanomicrobia</taxon>
        <taxon>Methanosarcinales</taxon>
        <taxon>Methanosarcinaceae</taxon>
        <taxon>Methanosarcina</taxon>
    </lineage>
</organism>
<evidence type="ECO:0000313" key="8">
    <source>
        <dbReference type="EMBL" id="QCR14969.1"/>
    </source>
</evidence>
<evidence type="ECO:0000256" key="5">
    <source>
        <dbReference type="ARBA" id="ARBA00022801"/>
    </source>
</evidence>
<evidence type="ECO:0000313" key="11">
    <source>
        <dbReference type="Proteomes" id="UP000467371"/>
    </source>
</evidence>
<dbReference type="GO" id="GO:0004061">
    <property type="term" value="F:arylformamidase activity"/>
    <property type="evidence" value="ECO:0007669"/>
    <property type="project" value="InterPro"/>
</dbReference>
<comment type="pathway">
    <text evidence="2">Amino-acid degradation.</text>
</comment>
<keyword evidence="5" id="KW-0378">Hydrolase</keyword>
<sequence>MGVSRMTEIIDISLDITEDTVVMPENPEFDKERLASIGKEGYELYKICMSNHIGTHIDAPAHFVSEGALINQLDLDTLMGKALVVEIKDEHKISVDEFKRVNLKDNIRLLFKTRNSELIAENKLTKDFVYIEEQAAGHLVKNGVKLIGLDYFTIDRIEDQDKPAHKEFAGNGVVVIEGVNLLNVEPGEYELVALPIKINADGAPARVILRR</sequence>
<dbReference type="Gene3D" id="3.50.30.50">
    <property type="entry name" value="Putative cyclase"/>
    <property type="match status" value="1"/>
</dbReference>
<proteinExistence type="predicted"/>
<evidence type="ECO:0000313" key="9">
    <source>
        <dbReference type="EMBL" id="QIB91366.1"/>
    </source>
</evidence>
<protein>
    <submittedName>
        <fullName evidence="8">Cyclase family protein</fullName>
    </submittedName>
</protein>
<dbReference type="GO" id="GO:0046872">
    <property type="term" value="F:metal ion binding"/>
    <property type="evidence" value="ECO:0007669"/>
    <property type="project" value="UniProtKB-KW"/>
</dbReference>
<gene>
    <name evidence="8" type="ORF">DKM28_01920</name>
    <name evidence="9" type="ORF">FQU78_10210</name>
</gene>
<accession>A0A4P8QZ09</accession>
<keyword evidence="4" id="KW-0479">Metal-binding</keyword>
<dbReference type="Pfam" id="PF04199">
    <property type="entry name" value="Cyclase"/>
    <property type="match status" value="1"/>
</dbReference>
<reference evidence="8 10" key="1">
    <citation type="submission" date="2018-05" db="EMBL/GenBank/DDBJ databases">
        <title>Methanosarcina gilichinskyana sp. nov., a novel methanogenic archaeon isolated from Holocene permafrost, North East Russia.</title>
        <authorList>
            <person name="Oshurkova V."/>
            <person name="Meer M."/>
            <person name="Bochkareva O."/>
            <person name="Shcherbakova V."/>
        </authorList>
    </citation>
    <scope>NUCLEOTIDE SEQUENCE [LARGE SCALE GENOMIC DNA]</scope>
    <source>
        <strain evidence="8 10">JL01</strain>
    </source>
</reference>
<dbReference type="EMBL" id="CP042908">
    <property type="protein sequence ID" value="QIB91366.1"/>
    <property type="molecule type" value="Genomic_DNA"/>
</dbReference>
<dbReference type="FunFam" id="3.50.30.50:FF:000001">
    <property type="entry name" value="Kynurenine formamidase"/>
    <property type="match status" value="1"/>
</dbReference>
<dbReference type="OrthoDB" id="9014at2157"/>